<dbReference type="Pfam" id="PF13628">
    <property type="entry name" value="DUF4142"/>
    <property type="match status" value="1"/>
</dbReference>
<dbReference type="PANTHER" id="PTHR38593:SF1">
    <property type="entry name" value="BLR2558 PROTEIN"/>
    <property type="match status" value="1"/>
</dbReference>
<sequence length="188" mass="21548">MKKFITIYFILALCIAACENRQQNNDPKDLAEDQNEARFNNTKIEDDAEFALKAAEGGMMEAELGRLAQNKAVHREVKSFGAMMVGDHSDTNKELESLAQTRNISLPAALGEDKQKKYDELNSKKANEFDREYISFMIKDHKEDIEAFREQSKESKDAELRNWATSKIPILEHHLAEAQRIDSLLRSR</sequence>
<accession>A0ABZ0W6U8</accession>
<dbReference type="InterPro" id="IPR025419">
    <property type="entry name" value="DUF4142"/>
</dbReference>
<proteinExistence type="predicted"/>
<keyword evidence="3" id="KW-1185">Reference proteome</keyword>
<dbReference type="EMBL" id="CP139960">
    <property type="protein sequence ID" value="WQD38389.1"/>
    <property type="molecule type" value="Genomic_DNA"/>
</dbReference>
<gene>
    <name evidence="2" type="ORF">U0035_22195</name>
</gene>
<protein>
    <submittedName>
        <fullName evidence="2">DUF4142 domain-containing protein</fullName>
    </submittedName>
</protein>
<evidence type="ECO:0000259" key="1">
    <source>
        <dbReference type="Pfam" id="PF13628"/>
    </source>
</evidence>
<dbReference type="Gene3D" id="1.20.1260.10">
    <property type="match status" value="1"/>
</dbReference>
<feature type="domain" description="DUF4142" evidence="1">
    <location>
        <begin position="46"/>
        <end position="181"/>
    </location>
</feature>
<organism evidence="2 3">
    <name type="scientific">Niabella yanshanensis</name>
    <dbReference type="NCBI Taxonomy" id="577386"/>
    <lineage>
        <taxon>Bacteria</taxon>
        <taxon>Pseudomonadati</taxon>
        <taxon>Bacteroidota</taxon>
        <taxon>Chitinophagia</taxon>
        <taxon>Chitinophagales</taxon>
        <taxon>Chitinophagaceae</taxon>
        <taxon>Niabella</taxon>
    </lineage>
</organism>
<evidence type="ECO:0000313" key="2">
    <source>
        <dbReference type="EMBL" id="WQD38389.1"/>
    </source>
</evidence>
<dbReference type="PANTHER" id="PTHR38593">
    <property type="entry name" value="BLR2558 PROTEIN"/>
    <property type="match status" value="1"/>
</dbReference>
<dbReference type="InterPro" id="IPR012347">
    <property type="entry name" value="Ferritin-like"/>
</dbReference>
<dbReference type="RefSeq" id="WP_162817877.1">
    <property type="nucleotide sequence ID" value="NZ_CP139960.1"/>
</dbReference>
<reference evidence="2 3" key="1">
    <citation type="submission" date="2023-12" db="EMBL/GenBank/DDBJ databases">
        <title>Genome sequencing and assembly of bacterial species from a model synthetic community.</title>
        <authorList>
            <person name="Hogle S.L."/>
        </authorList>
    </citation>
    <scope>NUCLEOTIDE SEQUENCE [LARGE SCALE GENOMIC DNA]</scope>
    <source>
        <strain evidence="2 3">HAMBI_3031</strain>
    </source>
</reference>
<dbReference type="Proteomes" id="UP001325680">
    <property type="component" value="Chromosome"/>
</dbReference>
<evidence type="ECO:0000313" key="3">
    <source>
        <dbReference type="Proteomes" id="UP001325680"/>
    </source>
</evidence>
<name>A0ABZ0W6U8_9BACT</name>